<dbReference type="Gene3D" id="3.30.70.100">
    <property type="match status" value="1"/>
</dbReference>
<sequence length="112" mass="12013">MSIVKINAITVPADSGDELGRRFAAHSGSMAGVAGFEGFELLRPTDGRTQWLVLTRWADEESYDAWRSSQDFARSHGGGPTAGAGERPRPVGTSSELWSYTVALEQQGAGQE</sequence>
<dbReference type="SUPFAM" id="SSF54909">
    <property type="entry name" value="Dimeric alpha+beta barrel"/>
    <property type="match status" value="1"/>
</dbReference>
<gene>
    <name evidence="3" type="ORF">GCM10009767_35770</name>
</gene>
<name>A0ABN2L4D6_9MICC</name>
<keyword evidence="3" id="KW-0503">Monooxygenase</keyword>
<dbReference type="InterPro" id="IPR011008">
    <property type="entry name" value="Dimeric_a/b-barrel"/>
</dbReference>
<dbReference type="InterPro" id="IPR050404">
    <property type="entry name" value="Heme-degrading_MO"/>
</dbReference>
<dbReference type="Pfam" id="PF03992">
    <property type="entry name" value="ABM"/>
    <property type="match status" value="1"/>
</dbReference>
<keyword evidence="4" id="KW-1185">Reference proteome</keyword>
<feature type="region of interest" description="Disordered" evidence="1">
    <location>
        <begin position="70"/>
        <end position="96"/>
    </location>
</feature>
<proteinExistence type="predicted"/>
<evidence type="ECO:0000256" key="1">
    <source>
        <dbReference type="SAM" id="MobiDB-lite"/>
    </source>
</evidence>
<organism evidence="3 4">
    <name type="scientific">Kocuria aegyptia</name>
    <dbReference type="NCBI Taxonomy" id="330943"/>
    <lineage>
        <taxon>Bacteria</taxon>
        <taxon>Bacillati</taxon>
        <taxon>Actinomycetota</taxon>
        <taxon>Actinomycetes</taxon>
        <taxon>Micrococcales</taxon>
        <taxon>Micrococcaceae</taxon>
        <taxon>Kocuria</taxon>
    </lineage>
</organism>
<evidence type="ECO:0000313" key="3">
    <source>
        <dbReference type="EMBL" id="GAA1774604.1"/>
    </source>
</evidence>
<dbReference type="EMBL" id="BAAAOA010000047">
    <property type="protein sequence ID" value="GAA1774604.1"/>
    <property type="molecule type" value="Genomic_DNA"/>
</dbReference>
<dbReference type="GO" id="GO:0004497">
    <property type="term" value="F:monooxygenase activity"/>
    <property type="evidence" value="ECO:0007669"/>
    <property type="project" value="UniProtKB-KW"/>
</dbReference>
<dbReference type="PANTHER" id="PTHR34474:SF2">
    <property type="entry name" value="SIGNAL TRANSDUCTION PROTEIN TRAP"/>
    <property type="match status" value="1"/>
</dbReference>
<feature type="domain" description="ABM" evidence="2">
    <location>
        <begin position="3"/>
        <end position="97"/>
    </location>
</feature>
<accession>A0ABN2L4D6</accession>
<keyword evidence="3" id="KW-0560">Oxidoreductase</keyword>
<dbReference type="PANTHER" id="PTHR34474">
    <property type="entry name" value="SIGNAL TRANSDUCTION PROTEIN TRAP"/>
    <property type="match status" value="1"/>
</dbReference>
<comment type="caution">
    <text evidence="3">The sequence shown here is derived from an EMBL/GenBank/DDBJ whole genome shotgun (WGS) entry which is preliminary data.</text>
</comment>
<evidence type="ECO:0000313" key="4">
    <source>
        <dbReference type="Proteomes" id="UP001501204"/>
    </source>
</evidence>
<dbReference type="RefSeq" id="WP_344124814.1">
    <property type="nucleotide sequence ID" value="NZ_BAAAOA010000047.1"/>
</dbReference>
<dbReference type="PROSITE" id="PS51725">
    <property type="entry name" value="ABM"/>
    <property type="match status" value="1"/>
</dbReference>
<evidence type="ECO:0000259" key="2">
    <source>
        <dbReference type="PROSITE" id="PS51725"/>
    </source>
</evidence>
<reference evidence="3 4" key="1">
    <citation type="journal article" date="2019" name="Int. J. Syst. Evol. Microbiol.">
        <title>The Global Catalogue of Microorganisms (GCM) 10K type strain sequencing project: providing services to taxonomists for standard genome sequencing and annotation.</title>
        <authorList>
            <consortium name="The Broad Institute Genomics Platform"/>
            <consortium name="The Broad Institute Genome Sequencing Center for Infectious Disease"/>
            <person name="Wu L."/>
            <person name="Ma J."/>
        </authorList>
    </citation>
    <scope>NUCLEOTIDE SEQUENCE [LARGE SCALE GENOMIC DNA]</scope>
    <source>
        <strain evidence="3 4">JCM 14735</strain>
    </source>
</reference>
<dbReference type="Proteomes" id="UP001501204">
    <property type="component" value="Unassembled WGS sequence"/>
</dbReference>
<protein>
    <submittedName>
        <fullName evidence="3">Antibiotic biosynthesis monooxygenase</fullName>
    </submittedName>
</protein>
<dbReference type="InterPro" id="IPR007138">
    <property type="entry name" value="ABM_dom"/>
</dbReference>